<evidence type="ECO:0000313" key="9">
    <source>
        <dbReference type="Proteomes" id="UP001058120"/>
    </source>
</evidence>
<dbReference type="InterPro" id="IPR001405">
    <property type="entry name" value="UPF0758"/>
</dbReference>
<dbReference type="SUPFAM" id="SSF47781">
    <property type="entry name" value="RuvA domain 2-like"/>
    <property type="match status" value="1"/>
</dbReference>
<keyword evidence="4" id="KW-0862">Zinc</keyword>
<evidence type="ECO:0000256" key="3">
    <source>
        <dbReference type="ARBA" id="ARBA00022801"/>
    </source>
</evidence>
<keyword evidence="3" id="KW-0378">Hydrolase</keyword>
<dbReference type="EMBL" id="CP065938">
    <property type="protein sequence ID" value="UWX06209.1"/>
    <property type="molecule type" value="Genomic_DNA"/>
</dbReference>
<keyword evidence="2" id="KW-0479">Metal-binding</keyword>
<dbReference type="PANTHER" id="PTHR30471:SF3">
    <property type="entry name" value="UPF0758 PROTEIN YEES-RELATED"/>
    <property type="match status" value="1"/>
</dbReference>
<dbReference type="RefSeq" id="WP_334315811.1">
    <property type="nucleotide sequence ID" value="NZ_CP065938.1"/>
</dbReference>
<feature type="domain" description="MPN" evidence="7">
    <location>
        <begin position="102"/>
        <end position="225"/>
    </location>
</feature>
<name>A0ABY5Y1Z2_9BACT</name>
<gene>
    <name evidence="8" type="ORF">JBF11_02510</name>
</gene>
<reference evidence="8" key="1">
    <citation type="submission" date="2020-12" db="EMBL/GenBank/DDBJ databases">
        <title>Taurinivorans muris gen. nov., sp. nov., fundamental and realized metabolic niche of a ubiquitous sulfidogenic bacterium in the murine intestine.</title>
        <authorList>
            <person name="Ye H."/>
            <person name="Hanson B.T."/>
            <person name="Loy A."/>
        </authorList>
    </citation>
    <scope>NUCLEOTIDE SEQUENCE</scope>
    <source>
        <strain evidence="8">LT0009</strain>
    </source>
</reference>
<dbReference type="CDD" id="cd08071">
    <property type="entry name" value="MPN_DUF2466"/>
    <property type="match status" value="1"/>
</dbReference>
<accession>A0ABY5Y1Z2</accession>
<evidence type="ECO:0000313" key="8">
    <source>
        <dbReference type="EMBL" id="UWX06209.1"/>
    </source>
</evidence>
<evidence type="ECO:0000259" key="7">
    <source>
        <dbReference type="PROSITE" id="PS50249"/>
    </source>
</evidence>
<dbReference type="Gene3D" id="3.40.140.10">
    <property type="entry name" value="Cytidine Deaminase, domain 2"/>
    <property type="match status" value="1"/>
</dbReference>
<dbReference type="InterPro" id="IPR037518">
    <property type="entry name" value="MPN"/>
</dbReference>
<keyword evidence="9" id="KW-1185">Reference proteome</keyword>
<dbReference type="Proteomes" id="UP001058120">
    <property type="component" value="Chromosome"/>
</dbReference>
<protein>
    <submittedName>
        <fullName evidence="8">RadC family protein</fullName>
    </submittedName>
</protein>
<keyword evidence="1" id="KW-0645">Protease</keyword>
<evidence type="ECO:0000256" key="1">
    <source>
        <dbReference type="ARBA" id="ARBA00022670"/>
    </source>
</evidence>
<dbReference type="InterPro" id="IPR010994">
    <property type="entry name" value="RuvA_2-like"/>
</dbReference>
<dbReference type="PROSITE" id="PS50249">
    <property type="entry name" value="MPN"/>
    <property type="match status" value="1"/>
</dbReference>
<evidence type="ECO:0000256" key="2">
    <source>
        <dbReference type="ARBA" id="ARBA00022723"/>
    </source>
</evidence>
<evidence type="ECO:0000256" key="4">
    <source>
        <dbReference type="ARBA" id="ARBA00022833"/>
    </source>
</evidence>
<comment type="similarity">
    <text evidence="6">Belongs to the UPF0758 family.</text>
</comment>
<organism evidence="8 9">
    <name type="scientific">Taurinivorans muris</name>
    <dbReference type="NCBI Taxonomy" id="2787751"/>
    <lineage>
        <taxon>Bacteria</taxon>
        <taxon>Pseudomonadati</taxon>
        <taxon>Thermodesulfobacteriota</taxon>
        <taxon>Desulfovibrionia</taxon>
        <taxon>Desulfovibrionales</taxon>
        <taxon>Desulfovibrionaceae</taxon>
        <taxon>Taurinivorans</taxon>
    </lineage>
</organism>
<dbReference type="InterPro" id="IPR025657">
    <property type="entry name" value="RadC_JAB"/>
</dbReference>
<keyword evidence="5" id="KW-0482">Metalloprotease</keyword>
<dbReference type="PANTHER" id="PTHR30471">
    <property type="entry name" value="DNA REPAIR PROTEIN RADC"/>
    <property type="match status" value="1"/>
</dbReference>
<evidence type="ECO:0000256" key="5">
    <source>
        <dbReference type="ARBA" id="ARBA00023049"/>
    </source>
</evidence>
<dbReference type="Gene3D" id="1.10.150.20">
    <property type="entry name" value="5' to 3' exonuclease, C-terminal subdomain"/>
    <property type="match status" value="1"/>
</dbReference>
<proteinExistence type="inferred from homology"/>
<evidence type="ECO:0000256" key="6">
    <source>
        <dbReference type="RuleBase" id="RU003797"/>
    </source>
</evidence>
<dbReference type="Pfam" id="PF04002">
    <property type="entry name" value="RadC"/>
    <property type="match status" value="1"/>
</dbReference>
<dbReference type="NCBIfam" id="TIGR00608">
    <property type="entry name" value="radc"/>
    <property type="match status" value="1"/>
</dbReference>
<sequence>MTADEQHYLGHRQRLRERILKNPQEAEAYELLELLLGYVHKRSDTKPLAKELLKHFGSVWGVLNAHPTELETIKGFGESSKIFFILLREIVARYFIEPIKDKKSVTLDEIAMLARCRLDGLCHEEIWVALLDNNNRLLSFDKVHAGTMDAAFCSPKMIAEIAITKKATALILIHNHPGGVTKASWADRETTLHIQKVMNLMGIRFLDHLIIADGKVISLANNHLLDENEIIFNDNDKSIV</sequence>